<keyword evidence="12" id="KW-0325">Glycoprotein</keyword>
<evidence type="ECO:0000256" key="11">
    <source>
        <dbReference type="ARBA" id="ARBA00023157"/>
    </source>
</evidence>
<evidence type="ECO:0000256" key="6">
    <source>
        <dbReference type="ARBA" id="ARBA00022622"/>
    </source>
</evidence>
<dbReference type="PROSITE" id="PS00587">
    <property type="entry name" value="GLYCOSYL_HYDROL_F17"/>
    <property type="match status" value="1"/>
</dbReference>
<comment type="caution">
    <text evidence="22">The sequence shown here is derived from an EMBL/GenBank/DDBJ whole genome shotgun (WGS) entry which is preliminary data.</text>
</comment>
<dbReference type="GO" id="GO:0005975">
    <property type="term" value="P:carbohydrate metabolic process"/>
    <property type="evidence" value="ECO:0007669"/>
    <property type="project" value="InterPro"/>
</dbReference>
<dbReference type="AlphaFoldDB" id="A0A835K0Q4"/>
<dbReference type="InterPro" id="IPR044965">
    <property type="entry name" value="Glyco_hydro_17_plant"/>
</dbReference>
<dbReference type="GO" id="GO:0005886">
    <property type="term" value="C:plasma membrane"/>
    <property type="evidence" value="ECO:0007669"/>
    <property type="project" value="UniProtKB-SubCell"/>
</dbReference>
<dbReference type="OrthoDB" id="408788at2759"/>
<feature type="domain" description="X8" evidence="21">
    <location>
        <begin position="371"/>
        <end position="454"/>
    </location>
</feature>
<evidence type="ECO:0000256" key="8">
    <source>
        <dbReference type="ARBA" id="ARBA00022801"/>
    </source>
</evidence>
<dbReference type="Proteomes" id="UP000657918">
    <property type="component" value="Unassembled WGS sequence"/>
</dbReference>
<evidence type="ECO:0000313" key="22">
    <source>
        <dbReference type="EMBL" id="KAF9678777.1"/>
    </source>
</evidence>
<keyword evidence="14 18" id="KW-0326">Glycosidase</keyword>
<comment type="subcellular location">
    <subcellularLocation>
        <location evidence="2">Cell membrane</location>
        <topology evidence="2">Lipid-anchor</topology>
        <topology evidence="2">GPI-anchor</topology>
    </subcellularLocation>
</comment>
<dbReference type="Gene3D" id="1.20.58.1040">
    <property type="match status" value="1"/>
</dbReference>
<dbReference type="SUPFAM" id="SSF51445">
    <property type="entry name" value="(Trans)glycosidases"/>
    <property type="match status" value="1"/>
</dbReference>
<dbReference type="FunFam" id="3.20.20.80:FF:000008">
    <property type="entry name" value="Glucan endo-1,3-beta-glucosidase 5"/>
    <property type="match status" value="1"/>
</dbReference>
<evidence type="ECO:0000256" key="5">
    <source>
        <dbReference type="ARBA" id="ARBA00022475"/>
    </source>
</evidence>
<name>A0A835K0Q4_9ROSI</name>
<comment type="catalytic activity">
    <reaction evidence="1">
        <text>Hydrolysis of (1-&gt;3)-beta-D-glucosidic linkages in (1-&gt;3)-beta-D-glucans.</text>
        <dbReference type="EC" id="3.2.1.39"/>
    </reaction>
</comment>
<evidence type="ECO:0000256" key="14">
    <source>
        <dbReference type="ARBA" id="ARBA00023295"/>
    </source>
</evidence>
<keyword evidence="7 20" id="KW-0732">Signal</keyword>
<evidence type="ECO:0000256" key="2">
    <source>
        <dbReference type="ARBA" id="ARBA00004609"/>
    </source>
</evidence>
<dbReference type="Pfam" id="PF00332">
    <property type="entry name" value="Glyco_hydro_17"/>
    <property type="match status" value="1"/>
</dbReference>
<evidence type="ECO:0000259" key="21">
    <source>
        <dbReference type="SMART" id="SM00768"/>
    </source>
</evidence>
<evidence type="ECO:0000256" key="4">
    <source>
        <dbReference type="ARBA" id="ARBA00012780"/>
    </source>
</evidence>
<feature type="signal peptide" evidence="20">
    <location>
        <begin position="1"/>
        <end position="18"/>
    </location>
</feature>
<evidence type="ECO:0000256" key="15">
    <source>
        <dbReference type="ARBA" id="ARBA00033335"/>
    </source>
</evidence>
<dbReference type="InterPro" id="IPR012946">
    <property type="entry name" value="X8"/>
</dbReference>
<evidence type="ECO:0000256" key="12">
    <source>
        <dbReference type="ARBA" id="ARBA00023180"/>
    </source>
</evidence>
<dbReference type="GO" id="GO:0042973">
    <property type="term" value="F:glucan endo-1,3-beta-D-glucosidase activity"/>
    <property type="evidence" value="ECO:0007669"/>
    <property type="project" value="UniProtKB-EC"/>
</dbReference>
<dbReference type="EMBL" id="JADGMS010000007">
    <property type="protein sequence ID" value="KAF9678777.1"/>
    <property type="molecule type" value="Genomic_DNA"/>
</dbReference>
<gene>
    <name evidence="22" type="ORF">SADUNF_Sadunf07G0071000</name>
</gene>
<keyword evidence="11" id="KW-1015">Disulfide bond</keyword>
<dbReference type="FunFam" id="1.20.58.1040:FF:000002">
    <property type="entry name" value="Glucan endo-1,3-beta-glucosidase 8"/>
    <property type="match status" value="1"/>
</dbReference>
<keyword evidence="23" id="KW-1185">Reference proteome</keyword>
<organism evidence="22 23">
    <name type="scientific">Salix dunnii</name>
    <dbReference type="NCBI Taxonomy" id="1413687"/>
    <lineage>
        <taxon>Eukaryota</taxon>
        <taxon>Viridiplantae</taxon>
        <taxon>Streptophyta</taxon>
        <taxon>Embryophyta</taxon>
        <taxon>Tracheophyta</taxon>
        <taxon>Spermatophyta</taxon>
        <taxon>Magnoliopsida</taxon>
        <taxon>eudicotyledons</taxon>
        <taxon>Gunneridae</taxon>
        <taxon>Pentapetalae</taxon>
        <taxon>rosids</taxon>
        <taxon>fabids</taxon>
        <taxon>Malpighiales</taxon>
        <taxon>Salicaceae</taxon>
        <taxon>Saliceae</taxon>
        <taxon>Salix</taxon>
    </lineage>
</organism>
<protein>
    <recommendedName>
        <fullName evidence="4">glucan endo-1,3-beta-D-glucosidase</fullName>
        <ecNumber evidence="4">3.2.1.39</ecNumber>
    </recommendedName>
    <alternativeName>
        <fullName evidence="15">(1-&gt;3)-beta-glucan endohydrolase</fullName>
    </alternativeName>
    <alternativeName>
        <fullName evidence="16">Beta-1,3-endoglucanase</fullName>
    </alternativeName>
</protein>
<keyword evidence="8 18" id="KW-0378">Hydrolase</keyword>
<evidence type="ECO:0000256" key="9">
    <source>
        <dbReference type="ARBA" id="ARBA00022821"/>
    </source>
</evidence>
<evidence type="ECO:0000256" key="10">
    <source>
        <dbReference type="ARBA" id="ARBA00023136"/>
    </source>
</evidence>
<evidence type="ECO:0000256" key="13">
    <source>
        <dbReference type="ARBA" id="ARBA00023288"/>
    </source>
</evidence>
<evidence type="ECO:0000256" key="18">
    <source>
        <dbReference type="RuleBase" id="RU004336"/>
    </source>
</evidence>
<evidence type="ECO:0000256" key="3">
    <source>
        <dbReference type="ARBA" id="ARBA00008773"/>
    </source>
</evidence>
<dbReference type="Gene3D" id="3.20.20.80">
    <property type="entry name" value="Glycosidases"/>
    <property type="match status" value="1"/>
</dbReference>
<evidence type="ECO:0000256" key="17">
    <source>
        <dbReference type="RuleBase" id="RU004335"/>
    </source>
</evidence>
<feature type="compositionally biased region" description="Polar residues" evidence="19">
    <location>
        <begin position="511"/>
        <end position="522"/>
    </location>
</feature>
<keyword evidence="9" id="KW-0611">Plant defense</keyword>
<sequence>MARTGLLVWSCCLILASANVVHVLSSTVIPGVGVNWGTMASKPLPRNTVANMLKDNGLNKVKLFDSDSPTVKSLAGTGIEVMVGIPNNQLYILAGDIEDAEDWVKENITTYIHDGGVDIKYVAVGNEPFLSSYNNTFDNITFPALQNVQKALDKAGVGDRIKATVALNADVYESHSDKPSDGDFRKDIKDLMIKIVKFLHQNNAPFVVNIYPFLSLYQNAGFPFDFAFFDGGRTISDKNVSYSNVFDANYDTLVWTLKKNGVDDLKIIVGEVGWPTDGNINANNKLAKKFYDGLLKKLVAKKGTPLRPGQLDVYLFSLIDENQKSIEPGHFERHWGLFYYDGQPKFPIDLSGKGNDKMLIAAKGVQYMSPQWCVLNEENKNLTMIADDLGYACSLADCTSLDYGSSCNKMDIDGNVSYAFNMYFQMHDQDEDACDFNGLGMIVKTNASRGSCLFPLQLVGAGERLKLAYGNASLSPLEVLVEDLGMSNCQLITGTGTETDHKLGSVLKSPANFNPDSPTNPQKEPLQFRDSNPPLETYPQETLKVFQGP</sequence>
<dbReference type="GO" id="GO:0006952">
    <property type="term" value="P:defense response"/>
    <property type="evidence" value="ECO:0007669"/>
    <property type="project" value="UniProtKB-KW"/>
</dbReference>
<keyword evidence="5" id="KW-1003">Cell membrane</keyword>
<dbReference type="InterPro" id="IPR017853">
    <property type="entry name" value="GH"/>
</dbReference>
<keyword evidence="6" id="KW-0336">GPI-anchor</keyword>
<dbReference type="PANTHER" id="PTHR32227">
    <property type="entry name" value="GLUCAN ENDO-1,3-BETA-GLUCOSIDASE BG1-RELATED-RELATED"/>
    <property type="match status" value="1"/>
</dbReference>
<dbReference type="InterPro" id="IPR000490">
    <property type="entry name" value="Glyco_hydro_17"/>
</dbReference>
<dbReference type="EC" id="3.2.1.39" evidence="4"/>
<evidence type="ECO:0000256" key="1">
    <source>
        <dbReference type="ARBA" id="ARBA00000382"/>
    </source>
</evidence>
<dbReference type="Pfam" id="PF07983">
    <property type="entry name" value="X8"/>
    <property type="match status" value="1"/>
</dbReference>
<dbReference type="GO" id="GO:0098552">
    <property type="term" value="C:side of membrane"/>
    <property type="evidence" value="ECO:0007669"/>
    <property type="project" value="UniProtKB-KW"/>
</dbReference>
<dbReference type="SMART" id="SM00768">
    <property type="entry name" value="X8"/>
    <property type="match status" value="1"/>
</dbReference>
<evidence type="ECO:0000256" key="7">
    <source>
        <dbReference type="ARBA" id="ARBA00022729"/>
    </source>
</evidence>
<evidence type="ECO:0000313" key="23">
    <source>
        <dbReference type="Proteomes" id="UP000657918"/>
    </source>
</evidence>
<comment type="similarity">
    <text evidence="3 17">Belongs to the glycosyl hydrolase 17 family.</text>
</comment>
<keyword evidence="10" id="KW-0472">Membrane</keyword>
<keyword evidence="13" id="KW-0449">Lipoprotein</keyword>
<reference evidence="22 23" key="1">
    <citation type="submission" date="2020-10" db="EMBL/GenBank/DDBJ databases">
        <title>Plant Genome Project.</title>
        <authorList>
            <person name="Zhang R.-G."/>
        </authorList>
    </citation>
    <scope>NUCLEOTIDE SEQUENCE [LARGE SCALE GENOMIC DNA]</scope>
    <source>
        <strain evidence="22">FAFU-HL-1</strain>
        <tissue evidence="22">Leaf</tissue>
    </source>
</reference>
<evidence type="ECO:0000256" key="19">
    <source>
        <dbReference type="SAM" id="MobiDB-lite"/>
    </source>
</evidence>
<proteinExistence type="inferred from homology"/>
<feature type="region of interest" description="Disordered" evidence="19">
    <location>
        <begin position="506"/>
        <end position="549"/>
    </location>
</feature>
<evidence type="ECO:0000256" key="16">
    <source>
        <dbReference type="ARBA" id="ARBA00033417"/>
    </source>
</evidence>
<accession>A0A835K0Q4</accession>
<feature type="chain" id="PRO_5032571906" description="glucan endo-1,3-beta-D-glucosidase" evidence="20">
    <location>
        <begin position="19"/>
        <end position="549"/>
    </location>
</feature>
<evidence type="ECO:0000256" key="20">
    <source>
        <dbReference type="SAM" id="SignalP"/>
    </source>
</evidence>